<protein>
    <submittedName>
        <fullName evidence="1">Uncharacterized protein</fullName>
    </submittedName>
</protein>
<reference evidence="1" key="1">
    <citation type="journal article" date="2012" name="Nature">
        <title>The oyster genome reveals stress adaptation and complexity of shell formation.</title>
        <authorList>
            <person name="Zhang G."/>
            <person name="Fang X."/>
            <person name="Guo X."/>
            <person name="Li L."/>
            <person name="Luo R."/>
            <person name="Xu F."/>
            <person name="Yang P."/>
            <person name="Zhang L."/>
            <person name="Wang X."/>
            <person name="Qi H."/>
            <person name="Xiong Z."/>
            <person name="Que H."/>
            <person name="Xie Y."/>
            <person name="Holland P.W."/>
            <person name="Paps J."/>
            <person name="Zhu Y."/>
            <person name="Wu F."/>
            <person name="Chen Y."/>
            <person name="Wang J."/>
            <person name="Peng C."/>
            <person name="Meng J."/>
            <person name="Yang L."/>
            <person name="Liu J."/>
            <person name="Wen B."/>
            <person name="Zhang N."/>
            <person name="Huang Z."/>
            <person name="Zhu Q."/>
            <person name="Feng Y."/>
            <person name="Mount A."/>
            <person name="Hedgecock D."/>
            <person name="Xu Z."/>
            <person name="Liu Y."/>
            <person name="Domazet-Loso T."/>
            <person name="Du Y."/>
            <person name="Sun X."/>
            <person name="Zhang S."/>
            <person name="Liu B."/>
            <person name="Cheng P."/>
            <person name="Jiang X."/>
            <person name="Li J."/>
            <person name="Fan D."/>
            <person name="Wang W."/>
            <person name="Fu W."/>
            <person name="Wang T."/>
            <person name="Wang B."/>
            <person name="Zhang J."/>
            <person name="Peng Z."/>
            <person name="Li Y."/>
            <person name="Li N."/>
            <person name="Wang J."/>
            <person name="Chen M."/>
            <person name="He Y."/>
            <person name="Tan F."/>
            <person name="Song X."/>
            <person name="Zheng Q."/>
            <person name="Huang R."/>
            <person name="Yang H."/>
            <person name="Du X."/>
            <person name="Chen L."/>
            <person name="Yang M."/>
            <person name="Gaffney P.M."/>
            <person name="Wang S."/>
            <person name="Luo L."/>
            <person name="She Z."/>
            <person name="Ming Y."/>
            <person name="Huang W."/>
            <person name="Zhang S."/>
            <person name="Huang B."/>
            <person name="Zhang Y."/>
            <person name="Qu T."/>
            <person name="Ni P."/>
            <person name="Miao G."/>
            <person name="Wang J."/>
            <person name="Wang Q."/>
            <person name="Steinberg C.E."/>
            <person name="Wang H."/>
            <person name="Li N."/>
            <person name="Qian L."/>
            <person name="Zhang G."/>
            <person name="Li Y."/>
            <person name="Yang H."/>
            <person name="Liu X."/>
            <person name="Wang J."/>
            <person name="Yin Y."/>
            <person name="Wang J."/>
        </authorList>
    </citation>
    <scope>NUCLEOTIDE SEQUENCE [LARGE SCALE GENOMIC DNA]</scope>
    <source>
        <strain evidence="1">05x7-T-G4-1.051#20</strain>
    </source>
</reference>
<dbReference type="EMBL" id="JH821718">
    <property type="protein sequence ID" value="EKC17801.1"/>
    <property type="molecule type" value="Genomic_DNA"/>
</dbReference>
<dbReference type="AlphaFoldDB" id="K1Q8V7"/>
<name>K1Q8V7_MAGGI</name>
<evidence type="ECO:0000313" key="1">
    <source>
        <dbReference type="EMBL" id="EKC17801.1"/>
    </source>
</evidence>
<gene>
    <name evidence="1" type="ORF">CGI_10000184</name>
</gene>
<proteinExistence type="predicted"/>
<sequence length="144" mass="15292">MEEILERKTRGPPSLGGPCGLLARSWRTGRRSAGPLAPLLRCERRSGASTPGYRSRSAVRGLSPAPLPSKARSAGALRTGAGAPLGGRAECLRQRQRVRGLGTGPRAQVGKSAGKGAPVVSAEKRHFPRYEIGTRCRGRSVEQR</sequence>
<dbReference type="InParanoid" id="K1Q8V7"/>
<dbReference type="HOGENOM" id="CLU_1798301_0_0_1"/>
<accession>K1Q8V7</accession>
<organism evidence="1">
    <name type="scientific">Magallana gigas</name>
    <name type="common">Pacific oyster</name>
    <name type="synonym">Crassostrea gigas</name>
    <dbReference type="NCBI Taxonomy" id="29159"/>
    <lineage>
        <taxon>Eukaryota</taxon>
        <taxon>Metazoa</taxon>
        <taxon>Spiralia</taxon>
        <taxon>Lophotrochozoa</taxon>
        <taxon>Mollusca</taxon>
        <taxon>Bivalvia</taxon>
        <taxon>Autobranchia</taxon>
        <taxon>Pteriomorphia</taxon>
        <taxon>Ostreida</taxon>
        <taxon>Ostreoidea</taxon>
        <taxon>Ostreidae</taxon>
        <taxon>Magallana</taxon>
    </lineage>
</organism>